<evidence type="ECO:0000313" key="5">
    <source>
        <dbReference type="EMBL" id="NYG31732.1"/>
    </source>
</evidence>
<dbReference type="GO" id="GO:0003700">
    <property type="term" value="F:DNA-binding transcription factor activity"/>
    <property type="evidence" value="ECO:0007669"/>
    <property type="project" value="InterPro"/>
</dbReference>
<keyword evidence="2 5" id="KW-0238">DNA-binding</keyword>
<dbReference type="GO" id="GO:0003677">
    <property type="term" value="F:DNA binding"/>
    <property type="evidence" value="ECO:0007669"/>
    <property type="project" value="UniProtKB-KW"/>
</dbReference>
<evidence type="ECO:0000256" key="2">
    <source>
        <dbReference type="ARBA" id="ARBA00023125"/>
    </source>
</evidence>
<dbReference type="AlphaFoldDB" id="A0A7Y9QUR1"/>
<sequence>MSSSSKKPQGPAQGVLDGVVGHHLACARVTTHVTFLKHFGQPYDLRPVEYSLLMLLAANAQLTPKQLAQSLALSAPNLTILLDRMQDRGMLQRVRSEVDRRSQHVMLTDAGRALTDEIATKTPAMEAELDSCLSRAERALLIELLDKIARHRPA</sequence>
<proteinExistence type="predicted"/>
<evidence type="ECO:0000256" key="3">
    <source>
        <dbReference type="ARBA" id="ARBA00023163"/>
    </source>
</evidence>
<dbReference type="PRINTS" id="PR00598">
    <property type="entry name" value="HTHMARR"/>
</dbReference>
<dbReference type="InterPro" id="IPR036388">
    <property type="entry name" value="WH-like_DNA-bd_sf"/>
</dbReference>
<dbReference type="InterPro" id="IPR000835">
    <property type="entry name" value="HTH_MarR-typ"/>
</dbReference>
<keyword evidence="1" id="KW-0805">Transcription regulation</keyword>
<dbReference type="PANTHER" id="PTHR42756">
    <property type="entry name" value="TRANSCRIPTIONAL REGULATOR, MARR"/>
    <property type="match status" value="1"/>
</dbReference>
<dbReference type="Pfam" id="PF12802">
    <property type="entry name" value="MarR_2"/>
    <property type="match status" value="1"/>
</dbReference>
<organism evidence="5 6">
    <name type="scientific">Sphaerotilus montanus</name>
    <dbReference type="NCBI Taxonomy" id="522889"/>
    <lineage>
        <taxon>Bacteria</taxon>
        <taxon>Pseudomonadati</taxon>
        <taxon>Pseudomonadota</taxon>
        <taxon>Betaproteobacteria</taxon>
        <taxon>Burkholderiales</taxon>
        <taxon>Sphaerotilaceae</taxon>
        <taxon>Sphaerotilus</taxon>
    </lineage>
</organism>
<reference evidence="5 6" key="1">
    <citation type="submission" date="2020-07" db="EMBL/GenBank/DDBJ databases">
        <title>Genomic Encyclopedia of Archaeal and Bacterial Type Strains, Phase II (KMG-II): from individual species to whole genera.</title>
        <authorList>
            <person name="Goeker M."/>
        </authorList>
    </citation>
    <scope>NUCLEOTIDE SEQUENCE [LARGE SCALE GENOMIC DNA]</scope>
    <source>
        <strain evidence="5 6">DSM 21226</strain>
    </source>
</reference>
<keyword evidence="6" id="KW-1185">Reference proteome</keyword>
<keyword evidence="3" id="KW-0804">Transcription</keyword>
<gene>
    <name evidence="5" type="ORF">BDD16_000718</name>
</gene>
<dbReference type="SMART" id="SM00347">
    <property type="entry name" value="HTH_MARR"/>
    <property type="match status" value="1"/>
</dbReference>
<name>A0A7Y9QUR1_9BURK</name>
<dbReference type="PROSITE" id="PS50995">
    <property type="entry name" value="HTH_MARR_2"/>
    <property type="match status" value="1"/>
</dbReference>
<dbReference type="Gene3D" id="1.10.10.10">
    <property type="entry name" value="Winged helix-like DNA-binding domain superfamily/Winged helix DNA-binding domain"/>
    <property type="match status" value="1"/>
</dbReference>
<evidence type="ECO:0000256" key="1">
    <source>
        <dbReference type="ARBA" id="ARBA00023015"/>
    </source>
</evidence>
<feature type="domain" description="HTH marR-type" evidence="4">
    <location>
        <begin position="1"/>
        <end position="150"/>
    </location>
</feature>
<dbReference type="Proteomes" id="UP000518288">
    <property type="component" value="Unassembled WGS sequence"/>
</dbReference>
<dbReference type="InterPro" id="IPR036390">
    <property type="entry name" value="WH_DNA-bd_sf"/>
</dbReference>
<dbReference type="EMBL" id="JACCFH010000001">
    <property type="protein sequence ID" value="NYG31732.1"/>
    <property type="molecule type" value="Genomic_DNA"/>
</dbReference>
<protein>
    <submittedName>
        <fullName evidence="5">DNA-binding MarR family transcriptional regulator</fullName>
    </submittedName>
</protein>
<dbReference type="RefSeq" id="WP_179632699.1">
    <property type="nucleotide sequence ID" value="NZ_CAXYYM010000018.1"/>
</dbReference>
<evidence type="ECO:0000259" key="4">
    <source>
        <dbReference type="PROSITE" id="PS50995"/>
    </source>
</evidence>
<dbReference type="PANTHER" id="PTHR42756:SF1">
    <property type="entry name" value="TRANSCRIPTIONAL REPRESSOR OF EMRAB OPERON"/>
    <property type="match status" value="1"/>
</dbReference>
<comment type="caution">
    <text evidence="5">The sequence shown here is derived from an EMBL/GenBank/DDBJ whole genome shotgun (WGS) entry which is preliminary data.</text>
</comment>
<accession>A0A7Y9QUR1</accession>
<dbReference type="SUPFAM" id="SSF46785">
    <property type="entry name" value="Winged helix' DNA-binding domain"/>
    <property type="match status" value="1"/>
</dbReference>
<evidence type="ECO:0000313" key="6">
    <source>
        <dbReference type="Proteomes" id="UP000518288"/>
    </source>
</evidence>